<dbReference type="Pfam" id="PF02737">
    <property type="entry name" value="3HCDH_N"/>
    <property type="match status" value="1"/>
</dbReference>
<dbReference type="Proteomes" id="UP000262454">
    <property type="component" value="Unassembled WGS sequence"/>
</dbReference>
<organism evidence="4 5">
    <name type="scientific">candidate division WOR-3 bacterium</name>
    <dbReference type="NCBI Taxonomy" id="2052148"/>
    <lineage>
        <taxon>Bacteria</taxon>
        <taxon>Bacteria division WOR-3</taxon>
    </lineage>
</organism>
<sequence length="286" mass="32705">MMVKITKIGFYGIRNLGPGLVQTVINKGLSAVIYEKDYDVYQSGLNIIERNIDSEIEHWGLTLKDKKVMLSRIEHIENLSDFSKHDIDILVESVEERLQRKREVREKIKNEVNMNIPIIFTSQTNSLKDILEESDLKSKSVNVHPVPSVPIYRLVEFFKNDETSDTTYEIVKELFSKIDLKIVEMKDGAGLVGPRVLISTILEACDVMKETGISPEKFDFVMKKGLKMYKGPLAIADEIGLDNIKMWIEELSKIDSSVYKVPEILKNLLDKGYTGIKAKQGFLNYR</sequence>
<dbReference type="Gene3D" id="3.40.50.720">
    <property type="entry name" value="NAD(P)-binding Rossmann-like Domain"/>
    <property type="match status" value="1"/>
</dbReference>
<feature type="domain" description="3-hydroxyacyl-CoA dehydrogenase NAD binding" evidence="3">
    <location>
        <begin position="12"/>
        <end position="187"/>
    </location>
</feature>
<dbReference type="GO" id="GO:0016616">
    <property type="term" value="F:oxidoreductase activity, acting on the CH-OH group of donors, NAD or NADP as acceptor"/>
    <property type="evidence" value="ECO:0007669"/>
    <property type="project" value="InterPro"/>
</dbReference>
<evidence type="ECO:0000259" key="2">
    <source>
        <dbReference type="Pfam" id="PF00725"/>
    </source>
</evidence>
<dbReference type="PANTHER" id="PTHR48075:SF5">
    <property type="entry name" value="3-HYDROXYBUTYRYL-COA DEHYDROGENASE"/>
    <property type="match status" value="1"/>
</dbReference>
<dbReference type="InterPro" id="IPR008927">
    <property type="entry name" value="6-PGluconate_DH-like_C_sf"/>
</dbReference>
<dbReference type="SUPFAM" id="SSF48179">
    <property type="entry name" value="6-phosphogluconate dehydrogenase C-terminal domain-like"/>
    <property type="match status" value="1"/>
</dbReference>
<dbReference type="InterPro" id="IPR013328">
    <property type="entry name" value="6PGD_dom2"/>
</dbReference>
<evidence type="ECO:0000313" key="5">
    <source>
        <dbReference type="Proteomes" id="UP000262454"/>
    </source>
</evidence>
<protein>
    <recommendedName>
        <fullName evidence="6">3-hydroxyacyl-CoA dehydrogenase family protein</fullName>
    </recommendedName>
</protein>
<name>A0A348MM42_UNCW3</name>
<comment type="caution">
    <text evidence="4">The sequence shown here is derived from an EMBL/GenBank/DDBJ whole genome shotgun (WGS) entry which is preliminary data.</text>
</comment>
<accession>A0A348MM42</accession>
<gene>
    <name evidence="4" type="ORF">DCG82_06915</name>
</gene>
<dbReference type="SUPFAM" id="SSF51735">
    <property type="entry name" value="NAD(P)-binding Rossmann-fold domains"/>
    <property type="match status" value="1"/>
</dbReference>
<proteinExistence type="predicted"/>
<evidence type="ECO:0000313" key="4">
    <source>
        <dbReference type="EMBL" id="HAF08118.1"/>
    </source>
</evidence>
<dbReference type="EMBL" id="DMCX01000037">
    <property type="protein sequence ID" value="HAF08118.1"/>
    <property type="molecule type" value="Genomic_DNA"/>
</dbReference>
<keyword evidence="1" id="KW-0560">Oxidoreductase</keyword>
<dbReference type="GO" id="GO:0006631">
    <property type="term" value="P:fatty acid metabolic process"/>
    <property type="evidence" value="ECO:0007669"/>
    <property type="project" value="InterPro"/>
</dbReference>
<dbReference type="Pfam" id="PF00725">
    <property type="entry name" value="3HCDH"/>
    <property type="match status" value="1"/>
</dbReference>
<dbReference type="InterPro" id="IPR006108">
    <property type="entry name" value="3HC_DH_C"/>
</dbReference>
<feature type="domain" description="3-hydroxyacyl-CoA dehydrogenase C-terminal" evidence="2">
    <location>
        <begin position="190"/>
        <end position="285"/>
    </location>
</feature>
<dbReference type="Gene3D" id="1.10.1040.10">
    <property type="entry name" value="N-(1-d-carboxylethyl)-l-norvaline Dehydrogenase, domain 2"/>
    <property type="match status" value="1"/>
</dbReference>
<evidence type="ECO:0000259" key="3">
    <source>
        <dbReference type="Pfam" id="PF02737"/>
    </source>
</evidence>
<dbReference type="PANTHER" id="PTHR48075">
    <property type="entry name" value="3-HYDROXYACYL-COA DEHYDROGENASE FAMILY PROTEIN"/>
    <property type="match status" value="1"/>
</dbReference>
<dbReference type="InterPro" id="IPR006176">
    <property type="entry name" value="3-OHacyl-CoA_DH_NAD-bd"/>
</dbReference>
<evidence type="ECO:0008006" key="6">
    <source>
        <dbReference type="Google" id="ProtNLM"/>
    </source>
</evidence>
<dbReference type="InterPro" id="IPR036291">
    <property type="entry name" value="NAD(P)-bd_dom_sf"/>
</dbReference>
<evidence type="ECO:0000256" key="1">
    <source>
        <dbReference type="ARBA" id="ARBA00023002"/>
    </source>
</evidence>
<dbReference type="AlphaFoldDB" id="A0A348MM42"/>
<dbReference type="GO" id="GO:0070403">
    <property type="term" value="F:NAD+ binding"/>
    <property type="evidence" value="ECO:0007669"/>
    <property type="project" value="InterPro"/>
</dbReference>
<reference evidence="4 5" key="1">
    <citation type="journal article" date="2018" name="Nat. Biotechnol.">
        <title>A standardized bacterial taxonomy based on genome phylogeny substantially revises the tree of life.</title>
        <authorList>
            <person name="Parks D.H."/>
            <person name="Chuvochina M."/>
            <person name="Waite D.W."/>
            <person name="Rinke C."/>
            <person name="Skarshewski A."/>
            <person name="Chaumeil P.A."/>
            <person name="Hugenholtz P."/>
        </authorList>
    </citation>
    <scope>NUCLEOTIDE SEQUENCE [LARGE SCALE GENOMIC DNA]</scope>
    <source>
        <strain evidence="4">UBA7921</strain>
    </source>
</reference>